<gene>
    <name evidence="12" type="ORF">PR048_015693</name>
</gene>
<keyword evidence="3" id="KW-0255">Endonuclease</keyword>
<keyword evidence="5" id="KW-0460">Magnesium</keyword>
<feature type="compositionally biased region" description="Basic residues" evidence="10">
    <location>
        <begin position="597"/>
        <end position="610"/>
    </location>
</feature>
<comment type="caution">
    <text evidence="12">The sequence shown here is derived from an EMBL/GenBank/DDBJ whole genome shotgun (WGS) entry which is preliminary data.</text>
</comment>
<keyword evidence="1" id="KW-0540">Nuclease</keyword>
<dbReference type="InterPro" id="IPR057670">
    <property type="entry name" value="SH3_retrovirus"/>
</dbReference>
<accession>A0ABQ9HIQ4</accession>
<evidence type="ECO:0000256" key="7">
    <source>
        <dbReference type="ARBA" id="ARBA00022918"/>
    </source>
</evidence>
<dbReference type="Pfam" id="PF25597">
    <property type="entry name" value="SH3_retrovirus"/>
    <property type="match status" value="1"/>
</dbReference>
<keyword evidence="8" id="KW-0548">Nucleotidyltransferase</keyword>
<evidence type="ECO:0000256" key="8">
    <source>
        <dbReference type="ARBA" id="ARBA00022932"/>
    </source>
</evidence>
<keyword evidence="7" id="KW-0695">RNA-directed DNA polymerase</keyword>
<feature type="region of interest" description="Disordered" evidence="10">
    <location>
        <begin position="556"/>
        <end position="610"/>
    </location>
</feature>
<dbReference type="InterPro" id="IPR039537">
    <property type="entry name" value="Retrotran_Ty1/copia-like"/>
</dbReference>
<proteinExistence type="predicted"/>
<evidence type="ECO:0000256" key="1">
    <source>
        <dbReference type="ARBA" id="ARBA00022722"/>
    </source>
</evidence>
<keyword evidence="8" id="KW-0808">Transferase</keyword>
<feature type="compositionally biased region" description="Basic residues" evidence="10">
    <location>
        <begin position="146"/>
        <end position="156"/>
    </location>
</feature>
<dbReference type="PROSITE" id="PS50994">
    <property type="entry name" value="INTEGRASE"/>
    <property type="match status" value="1"/>
</dbReference>
<dbReference type="Proteomes" id="UP001159363">
    <property type="component" value="Chromosome 4"/>
</dbReference>
<evidence type="ECO:0000259" key="11">
    <source>
        <dbReference type="PROSITE" id="PS50994"/>
    </source>
</evidence>
<name>A0ABQ9HIQ4_9NEOP</name>
<evidence type="ECO:0000256" key="2">
    <source>
        <dbReference type="ARBA" id="ARBA00022723"/>
    </source>
</evidence>
<protein>
    <recommendedName>
        <fullName evidence="11">Integrase catalytic domain-containing protein</fullName>
    </recommendedName>
</protein>
<keyword evidence="13" id="KW-1185">Reference proteome</keyword>
<dbReference type="Gene3D" id="3.30.420.10">
    <property type="entry name" value="Ribonuclease H-like superfamily/Ribonuclease H"/>
    <property type="match status" value="1"/>
</dbReference>
<evidence type="ECO:0000256" key="10">
    <source>
        <dbReference type="SAM" id="MobiDB-lite"/>
    </source>
</evidence>
<keyword evidence="9" id="KW-0233">DNA recombination</keyword>
<dbReference type="InterPro" id="IPR036397">
    <property type="entry name" value="RNaseH_sf"/>
</dbReference>
<dbReference type="PANTHER" id="PTHR42648:SF11">
    <property type="entry name" value="TRANSPOSON TY4-P GAG-POL POLYPROTEIN"/>
    <property type="match status" value="1"/>
</dbReference>
<feature type="domain" description="Integrase catalytic" evidence="11">
    <location>
        <begin position="325"/>
        <end position="487"/>
    </location>
</feature>
<organism evidence="12 13">
    <name type="scientific">Dryococelus australis</name>
    <dbReference type="NCBI Taxonomy" id="614101"/>
    <lineage>
        <taxon>Eukaryota</taxon>
        <taxon>Metazoa</taxon>
        <taxon>Ecdysozoa</taxon>
        <taxon>Arthropoda</taxon>
        <taxon>Hexapoda</taxon>
        <taxon>Insecta</taxon>
        <taxon>Pterygota</taxon>
        <taxon>Neoptera</taxon>
        <taxon>Polyneoptera</taxon>
        <taxon>Phasmatodea</taxon>
        <taxon>Verophasmatodea</taxon>
        <taxon>Anareolatae</taxon>
        <taxon>Phasmatidae</taxon>
        <taxon>Eurycanthinae</taxon>
        <taxon>Dryococelus</taxon>
    </lineage>
</organism>
<keyword evidence="8" id="KW-0239">DNA-directed DNA polymerase</keyword>
<dbReference type="EMBL" id="JARBHB010000005">
    <property type="protein sequence ID" value="KAJ8883838.1"/>
    <property type="molecule type" value="Genomic_DNA"/>
</dbReference>
<keyword evidence="2" id="KW-0479">Metal-binding</keyword>
<keyword evidence="6" id="KW-0229">DNA integration</keyword>
<evidence type="ECO:0000256" key="5">
    <source>
        <dbReference type="ARBA" id="ARBA00022842"/>
    </source>
</evidence>
<keyword evidence="4" id="KW-0378">Hydrolase</keyword>
<dbReference type="InterPro" id="IPR001584">
    <property type="entry name" value="Integrase_cat-core"/>
</dbReference>
<evidence type="ECO:0000256" key="9">
    <source>
        <dbReference type="ARBA" id="ARBA00023172"/>
    </source>
</evidence>
<evidence type="ECO:0000313" key="13">
    <source>
        <dbReference type="Proteomes" id="UP001159363"/>
    </source>
</evidence>
<feature type="compositionally biased region" description="Basic and acidic residues" evidence="10">
    <location>
        <begin position="556"/>
        <end position="569"/>
    </location>
</feature>
<dbReference type="PANTHER" id="PTHR42648">
    <property type="entry name" value="TRANSPOSASE, PUTATIVE-RELATED"/>
    <property type="match status" value="1"/>
</dbReference>
<reference evidence="12 13" key="1">
    <citation type="submission" date="2023-02" db="EMBL/GenBank/DDBJ databases">
        <title>LHISI_Scaffold_Assembly.</title>
        <authorList>
            <person name="Stuart O.P."/>
            <person name="Cleave R."/>
            <person name="Magrath M.J.L."/>
            <person name="Mikheyev A.S."/>
        </authorList>
    </citation>
    <scope>NUCLEOTIDE SEQUENCE [LARGE SCALE GENOMIC DNA]</scope>
    <source>
        <strain evidence="12">Daus_M_001</strain>
        <tissue evidence="12">Leg muscle</tissue>
    </source>
</reference>
<dbReference type="InterPro" id="IPR012337">
    <property type="entry name" value="RNaseH-like_sf"/>
</dbReference>
<sequence length="610" mass="69404">MQCLPDKYLELVKDARRTKDMLKSLEEVFERQTMKFKPKEKLEHNFLRCFQGLVPDMENAGAKLDDRDKICHLFLTLGDNFNAVITAIETMKQDLTMEFVKCRLLEEEIKRGQKCQETPSSNEVSFKIRYYGCGKVDHKRQDSWHNKQRTGKRKGAERKPFKRNETPGGPRADISFTAFSCEVMSKDNIFILDLGATNHSVGSLEEYKSEIRTLPHSVVIKTTNGGEMIATGAGKFMGDYSSGVISFEGLIVPGLINNLKEKVTIRGGNFYVECEKGHFNLFLLKLNPVTKKTLCTLLLARNLGELSPQYLEGKAKRFHFKKNKKSTQSIRELLHSDVSGPVKTATKEGERYFQVIDDFSHFTTVNLLKTKSEAKQNMMNSIKMVKTQHGVKSKELLDSGGESSSNSFKISVLVKGSLLSTPPHTLLNRILKAERMNLTLMNKVRTKFAETYLPRILWGEASAYKLNRSSTSALLNRTPASVWFGENDSSKLRVFGSQAYMLKLPRESKLESFLKPTIMVGYSYGGNRLWDPLKDKIVSSRDVTFSESKKIWYRSKTDTEENGTKEVTKHGTPQQYSKESDEKLIGFEDPDEENNKRSKPNRTTKKPSHL</sequence>
<evidence type="ECO:0000256" key="3">
    <source>
        <dbReference type="ARBA" id="ARBA00022759"/>
    </source>
</evidence>
<evidence type="ECO:0000256" key="6">
    <source>
        <dbReference type="ARBA" id="ARBA00022908"/>
    </source>
</evidence>
<evidence type="ECO:0000313" key="12">
    <source>
        <dbReference type="EMBL" id="KAJ8883838.1"/>
    </source>
</evidence>
<feature type="region of interest" description="Disordered" evidence="10">
    <location>
        <begin position="141"/>
        <end position="169"/>
    </location>
</feature>
<dbReference type="Pfam" id="PF14223">
    <property type="entry name" value="Retrotran_gag_2"/>
    <property type="match status" value="1"/>
</dbReference>
<dbReference type="SUPFAM" id="SSF53098">
    <property type="entry name" value="Ribonuclease H-like"/>
    <property type="match status" value="1"/>
</dbReference>
<evidence type="ECO:0000256" key="4">
    <source>
        <dbReference type="ARBA" id="ARBA00022801"/>
    </source>
</evidence>